<accession>A0A699R3H9</accession>
<comment type="caution">
    <text evidence="1">The sequence shown here is derived from an EMBL/GenBank/DDBJ whole genome shotgun (WGS) entry which is preliminary data.</text>
</comment>
<proteinExistence type="predicted"/>
<name>A0A699R3H9_TANCI</name>
<gene>
    <name evidence="1" type="ORF">Tci_852680</name>
</gene>
<organism evidence="1">
    <name type="scientific">Tanacetum cinerariifolium</name>
    <name type="common">Dalmatian daisy</name>
    <name type="synonym">Chrysanthemum cinerariifolium</name>
    <dbReference type="NCBI Taxonomy" id="118510"/>
    <lineage>
        <taxon>Eukaryota</taxon>
        <taxon>Viridiplantae</taxon>
        <taxon>Streptophyta</taxon>
        <taxon>Embryophyta</taxon>
        <taxon>Tracheophyta</taxon>
        <taxon>Spermatophyta</taxon>
        <taxon>Magnoliopsida</taxon>
        <taxon>eudicotyledons</taxon>
        <taxon>Gunneridae</taxon>
        <taxon>Pentapetalae</taxon>
        <taxon>asterids</taxon>
        <taxon>campanulids</taxon>
        <taxon>Asterales</taxon>
        <taxon>Asteraceae</taxon>
        <taxon>Asteroideae</taxon>
        <taxon>Anthemideae</taxon>
        <taxon>Anthemidinae</taxon>
        <taxon>Tanacetum</taxon>
    </lineage>
</organism>
<reference evidence="1" key="1">
    <citation type="journal article" date="2019" name="Sci. Rep.">
        <title>Draft genome of Tanacetum cinerariifolium, the natural source of mosquito coil.</title>
        <authorList>
            <person name="Yamashiro T."/>
            <person name="Shiraishi A."/>
            <person name="Satake H."/>
            <person name="Nakayama K."/>
        </authorList>
    </citation>
    <scope>NUCLEOTIDE SEQUENCE</scope>
</reference>
<evidence type="ECO:0000313" key="1">
    <source>
        <dbReference type="EMBL" id="GFC80710.1"/>
    </source>
</evidence>
<dbReference type="EMBL" id="BKCJ011076368">
    <property type="protein sequence ID" value="GFC80710.1"/>
    <property type="molecule type" value="Genomic_DNA"/>
</dbReference>
<feature type="non-terminal residue" evidence="1">
    <location>
        <position position="278"/>
    </location>
</feature>
<sequence length="278" mass="31994">HINPSSGNTTSSSPTYLLEEFVDELTLITFLTGNDDLLFDIDFDLKEIEYLLHPDLIMDMDSILKDSIDHSNLVDLYNNLADYMPEMFTDEHALDYSSPPLYDEYDDDLFEVESDTEYVYDDPFDSKGEKIKESKLLINELDLLSDFLLLSEYDSFLSEDFSKVDALPSTNNEDKVFNPVILIQENLFEFITRVALEKNEKKLAISHAFFILEDFDPPLNELPSFKEVPSVETLLSFSSKNKEKVFKPDILTSKGVQSFLIPELSHQGHKVFKIIKIL</sequence>
<protein>
    <recommendedName>
        <fullName evidence="2">Reverse transcriptase domain-containing protein</fullName>
    </recommendedName>
</protein>
<dbReference type="AlphaFoldDB" id="A0A699R3H9"/>
<feature type="non-terminal residue" evidence="1">
    <location>
        <position position="1"/>
    </location>
</feature>
<evidence type="ECO:0008006" key="2">
    <source>
        <dbReference type="Google" id="ProtNLM"/>
    </source>
</evidence>